<dbReference type="RefSeq" id="WP_192732935.1">
    <property type="nucleotide sequence ID" value="NZ_BAAAVL010000015.1"/>
</dbReference>
<sequence length="207" mass="22518">MSESPYKSRSSPRKAPRQARSLATVSVIVEAAARILEERGHEGFSTNAVAEKAGVSIGSLYQYFPRKDALIGALILRQTMSLIGDAESAAGQQTGEEALSALIDPCVRQQLERPALARLLDYEEARLPLDAETDRVKHRFLELTRNTLARPDMPPQPDTDIAARDVVAIIKGMIDAAGEHGEEDRDGLALRVRRAVLGYLRASSEGG</sequence>
<evidence type="ECO:0000256" key="2">
    <source>
        <dbReference type="PROSITE-ProRule" id="PRU00335"/>
    </source>
</evidence>
<accession>A0ABR9J1L4</accession>
<dbReference type="Proteomes" id="UP000620262">
    <property type="component" value="Unassembled WGS sequence"/>
</dbReference>
<dbReference type="InterPro" id="IPR001647">
    <property type="entry name" value="HTH_TetR"/>
</dbReference>
<comment type="caution">
    <text evidence="4">The sequence shown here is derived from an EMBL/GenBank/DDBJ whole genome shotgun (WGS) entry which is preliminary data.</text>
</comment>
<dbReference type="InterPro" id="IPR009057">
    <property type="entry name" value="Homeodomain-like_sf"/>
</dbReference>
<dbReference type="PANTHER" id="PTHR30055">
    <property type="entry name" value="HTH-TYPE TRANSCRIPTIONAL REGULATOR RUTR"/>
    <property type="match status" value="1"/>
</dbReference>
<keyword evidence="5" id="KW-1185">Reference proteome</keyword>
<evidence type="ECO:0000256" key="1">
    <source>
        <dbReference type="ARBA" id="ARBA00023125"/>
    </source>
</evidence>
<protein>
    <submittedName>
        <fullName evidence="4">AcrR family transcriptional regulator</fullName>
    </submittedName>
</protein>
<organism evidence="4 5">
    <name type="scientific">Rhizobium viscosum</name>
    <name type="common">Arthrobacter viscosus</name>
    <dbReference type="NCBI Taxonomy" id="1673"/>
    <lineage>
        <taxon>Bacteria</taxon>
        <taxon>Pseudomonadati</taxon>
        <taxon>Pseudomonadota</taxon>
        <taxon>Alphaproteobacteria</taxon>
        <taxon>Hyphomicrobiales</taxon>
        <taxon>Rhizobiaceae</taxon>
        <taxon>Rhizobium/Agrobacterium group</taxon>
        <taxon>Rhizobium</taxon>
    </lineage>
</organism>
<dbReference type="PANTHER" id="PTHR30055:SF201">
    <property type="entry name" value="TRANSCRIPTIONAL REGULATORY PROTEIN"/>
    <property type="match status" value="1"/>
</dbReference>
<name>A0ABR9J1L4_RHIVS</name>
<gene>
    <name evidence="4" type="ORF">H4W29_006574</name>
</gene>
<dbReference type="InterPro" id="IPR050109">
    <property type="entry name" value="HTH-type_TetR-like_transc_reg"/>
</dbReference>
<dbReference type="PROSITE" id="PS50977">
    <property type="entry name" value="HTH_TETR_2"/>
    <property type="match status" value="1"/>
</dbReference>
<keyword evidence="1 2" id="KW-0238">DNA-binding</keyword>
<dbReference type="InterPro" id="IPR041669">
    <property type="entry name" value="TetR_C_15"/>
</dbReference>
<dbReference type="SUPFAM" id="SSF46689">
    <property type="entry name" value="Homeodomain-like"/>
    <property type="match status" value="1"/>
</dbReference>
<dbReference type="Gene3D" id="1.10.357.10">
    <property type="entry name" value="Tetracycline Repressor, domain 2"/>
    <property type="match status" value="1"/>
</dbReference>
<evidence type="ECO:0000313" key="5">
    <source>
        <dbReference type="Proteomes" id="UP000620262"/>
    </source>
</evidence>
<dbReference type="PRINTS" id="PR00455">
    <property type="entry name" value="HTHTETR"/>
</dbReference>
<feature type="DNA-binding region" description="H-T-H motif" evidence="2">
    <location>
        <begin position="45"/>
        <end position="64"/>
    </location>
</feature>
<proteinExistence type="predicted"/>
<evidence type="ECO:0000313" key="4">
    <source>
        <dbReference type="EMBL" id="MBE1509327.1"/>
    </source>
</evidence>
<reference evidence="4 5" key="1">
    <citation type="submission" date="2020-10" db="EMBL/GenBank/DDBJ databases">
        <title>Sequencing the genomes of 1000 actinobacteria strains.</title>
        <authorList>
            <person name="Klenk H.-P."/>
        </authorList>
    </citation>
    <scope>NUCLEOTIDE SEQUENCE [LARGE SCALE GENOMIC DNA]</scope>
    <source>
        <strain evidence="4 5">DSM 7307</strain>
    </source>
</reference>
<dbReference type="Pfam" id="PF00440">
    <property type="entry name" value="TetR_N"/>
    <property type="match status" value="1"/>
</dbReference>
<dbReference type="Pfam" id="PF17918">
    <property type="entry name" value="TetR_C_15"/>
    <property type="match status" value="1"/>
</dbReference>
<feature type="domain" description="HTH tetR-type" evidence="3">
    <location>
        <begin position="22"/>
        <end position="82"/>
    </location>
</feature>
<evidence type="ECO:0000259" key="3">
    <source>
        <dbReference type="PROSITE" id="PS50977"/>
    </source>
</evidence>
<dbReference type="EMBL" id="JADBEC010000003">
    <property type="protein sequence ID" value="MBE1509327.1"/>
    <property type="molecule type" value="Genomic_DNA"/>
</dbReference>